<dbReference type="EMBL" id="MU267682">
    <property type="protein sequence ID" value="KAH7911334.1"/>
    <property type="molecule type" value="Genomic_DNA"/>
</dbReference>
<gene>
    <name evidence="1" type="ORF">BJ138DRAFT_1113324</name>
</gene>
<dbReference type="Proteomes" id="UP000790377">
    <property type="component" value="Unassembled WGS sequence"/>
</dbReference>
<reference evidence="1" key="1">
    <citation type="journal article" date="2021" name="New Phytol.">
        <title>Evolutionary innovations through gain and loss of genes in the ectomycorrhizal Boletales.</title>
        <authorList>
            <person name="Wu G."/>
            <person name="Miyauchi S."/>
            <person name="Morin E."/>
            <person name="Kuo A."/>
            <person name="Drula E."/>
            <person name="Varga T."/>
            <person name="Kohler A."/>
            <person name="Feng B."/>
            <person name="Cao Y."/>
            <person name="Lipzen A."/>
            <person name="Daum C."/>
            <person name="Hundley H."/>
            <person name="Pangilinan J."/>
            <person name="Johnson J."/>
            <person name="Barry K."/>
            <person name="LaButti K."/>
            <person name="Ng V."/>
            <person name="Ahrendt S."/>
            <person name="Min B."/>
            <person name="Choi I.G."/>
            <person name="Park H."/>
            <person name="Plett J.M."/>
            <person name="Magnuson J."/>
            <person name="Spatafora J.W."/>
            <person name="Nagy L.G."/>
            <person name="Henrissat B."/>
            <person name="Grigoriev I.V."/>
            <person name="Yang Z.L."/>
            <person name="Xu J."/>
            <person name="Martin F.M."/>
        </authorList>
    </citation>
    <scope>NUCLEOTIDE SEQUENCE</scope>
    <source>
        <strain evidence="1">ATCC 28755</strain>
    </source>
</reference>
<organism evidence="1 2">
    <name type="scientific">Hygrophoropsis aurantiaca</name>
    <dbReference type="NCBI Taxonomy" id="72124"/>
    <lineage>
        <taxon>Eukaryota</taxon>
        <taxon>Fungi</taxon>
        <taxon>Dikarya</taxon>
        <taxon>Basidiomycota</taxon>
        <taxon>Agaricomycotina</taxon>
        <taxon>Agaricomycetes</taxon>
        <taxon>Agaricomycetidae</taxon>
        <taxon>Boletales</taxon>
        <taxon>Coniophorineae</taxon>
        <taxon>Hygrophoropsidaceae</taxon>
        <taxon>Hygrophoropsis</taxon>
    </lineage>
</organism>
<keyword evidence="2" id="KW-1185">Reference proteome</keyword>
<evidence type="ECO:0000313" key="2">
    <source>
        <dbReference type="Proteomes" id="UP000790377"/>
    </source>
</evidence>
<evidence type="ECO:0000313" key="1">
    <source>
        <dbReference type="EMBL" id="KAH7911334.1"/>
    </source>
</evidence>
<protein>
    <submittedName>
        <fullName evidence="1">Uncharacterized protein</fullName>
    </submittedName>
</protein>
<accession>A0ACB8ACY1</accession>
<comment type="caution">
    <text evidence="1">The sequence shown here is derived from an EMBL/GenBank/DDBJ whole genome shotgun (WGS) entry which is preliminary data.</text>
</comment>
<proteinExistence type="predicted"/>
<name>A0ACB8ACY1_9AGAM</name>
<sequence length="723" mass="80793">MSTGEDATAPPTSINFVAAEVAEEPLLRDDVNDVEQEYNIYAGYLPSFHRHLSATQAHLNGSLSSSAPLDESDHIVWRSSTVSWSQSEQNLFFRGLSVYSRWRPDLIAAAVKTKNISEVCEYLCVLEEATRTEEGEGSAAMMHEAAMEVSDEWVEAEERMASELARQEDDWADAWRDGMRTEMVKRKRKEMLPPKAKKRKVEQGDEVVVVDGGDRQVAKANFKEWKAKEKFLWDREDILAHLEEIHLQVLDAIIREDLEQKTRKDDDAETTIESEMQESTPSHKSDEAIPPSLISDQMIDPALLALSHNVQLAAVAVSPSKITVTQSEVVAPARPTPPLVASVDVPLDSDTAELTALSPTSRRRHQKRIYMRRKRAQQRGEAVVTDLTRIKPGRKARHTPGQIQTSNDNCEVINLEPEPAPGQPLDDSISPENEEGAQAHNPSAPKPKVRGRTRFYKIKKEFGTAGINGAWLRDHSMDLFHLNTLGKLVDVYKIIEDVPDESSTTSVSADMLQYLQATVVNFITDVMHHVIVGRELETKSKTRSKVWRTALDQITAAAIDQAAKVVGGKSADRKAHFARLFAHHGVPSATEKGKETGTATDDQESGGESDAPLPSVSPHREIYTPIIRVPSAFSGDLRFMDTLSASYMKEARRSRIARFSPPKEADEEIDLVSEELDEEALLAELLEEDEADEHDRHEEKIYEMDLWEEVGVVKGEESTLCDE</sequence>